<sequence>MAASDDRPRRFPRSLYSVGSEPDPRYSLANERTFLAWISTGLGLLAAGVALDVLGNPIDAGLRHAAAVVLVSAGLLAPVQAWVGWWWAERAMRLRRPLPAPLFALPLGLAVAAAAVLVLIGLQP</sequence>
<dbReference type="InterPro" id="IPR003807">
    <property type="entry name" value="DUF202"/>
</dbReference>
<organism evidence="8 9">
    <name type="scientific">Leucobacter komagatae</name>
    <dbReference type="NCBI Taxonomy" id="55969"/>
    <lineage>
        <taxon>Bacteria</taxon>
        <taxon>Bacillati</taxon>
        <taxon>Actinomycetota</taxon>
        <taxon>Actinomycetes</taxon>
        <taxon>Micrococcales</taxon>
        <taxon>Microbacteriaceae</taxon>
        <taxon>Leucobacter</taxon>
    </lineage>
</organism>
<keyword evidence="3 6" id="KW-1133">Transmembrane helix</keyword>
<dbReference type="GO" id="GO:0012505">
    <property type="term" value="C:endomembrane system"/>
    <property type="evidence" value="ECO:0007669"/>
    <property type="project" value="UniProtKB-SubCell"/>
</dbReference>
<evidence type="ECO:0000259" key="7">
    <source>
        <dbReference type="Pfam" id="PF02656"/>
    </source>
</evidence>
<proteinExistence type="predicted"/>
<feature type="transmembrane region" description="Helical" evidence="6">
    <location>
        <begin position="34"/>
        <end position="54"/>
    </location>
</feature>
<evidence type="ECO:0000256" key="1">
    <source>
        <dbReference type="ARBA" id="ARBA00004127"/>
    </source>
</evidence>
<name>A0A0D0H287_9MICO</name>
<feature type="transmembrane region" description="Helical" evidence="6">
    <location>
        <begin position="100"/>
        <end position="122"/>
    </location>
</feature>
<keyword evidence="2 6" id="KW-0812">Transmembrane</keyword>
<dbReference type="Proteomes" id="UP000032120">
    <property type="component" value="Unassembled WGS sequence"/>
</dbReference>
<comment type="subcellular location">
    <subcellularLocation>
        <location evidence="1">Endomembrane system</location>
        <topology evidence="1">Multi-pass membrane protein</topology>
    </subcellularLocation>
</comment>
<feature type="transmembrane region" description="Helical" evidence="6">
    <location>
        <begin position="66"/>
        <end position="88"/>
    </location>
</feature>
<feature type="domain" description="DUF202" evidence="7">
    <location>
        <begin position="27"/>
        <end position="91"/>
    </location>
</feature>
<dbReference type="EMBL" id="JXSQ01000055">
    <property type="protein sequence ID" value="KIP51245.1"/>
    <property type="molecule type" value="Genomic_DNA"/>
</dbReference>
<keyword evidence="9" id="KW-1185">Reference proteome</keyword>
<feature type="region of interest" description="Disordered" evidence="5">
    <location>
        <begin position="1"/>
        <end position="23"/>
    </location>
</feature>
<evidence type="ECO:0000256" key="6">
    <source>
        <dbReference type="SAM" id="Phobius"/>
    </source>
</evidence>
<evidence type="ECO:0000256" key="4">
    <source>
        <dbReference type="ARBA" id="ARBA00023136"/>
    </source>
</evidence>
<evidence type="ECO:0000313" key="8">
    <source>
        <dbReference type="EMBL" id="KIP51245.1"/>
    </source>
</evidence>
<keyword evidence="4 6" id="KW-0472">Membrane</keyword>
<accession>A0A0D0H287</accession>
<gene>
    <name evidence="8" type="ORF">SD72_16545</name>
</gene>
<evidence type="ECO:0000313" key="9">
    <source>
        <dbReference type="Proteomes" id="UP000032120"/>
    </source>
</evidence>
<evidence type="ECO:0000256" key="5">
    <source>
        <dbReference type="SAM" id="MobiDB-lite"/>
    </source>
</evidence>
<comment type="caution">
    <text evidence="8">The sequence shown here is derived from an EMBL/GenBank/DDBJ whole genome shotgun (WGS) entry which is preliminary data.</text>
</comment>
<dbReference type="OrthoDB" id="582337at2"/>
<dbReference type="Pfam" id="PF02656">
    <property type="entry name" value="DUF202"/>
    <property type="match status" value="1"/>
</dbReference>
<dbReference type="RefSeq" id="WP_042545571.1">
    <property type="nucleotide sequence ID" value="NZ_JXSQ01000055.1"/>
</dbReference>
<protein>
    <submittedName>
        <fullName evidence="8">Membrane protein</fullName>
    </submittedName>
</protein>
<evidence type="ECO:0000256" key="2">
    <source>
        <dbReference type="ARBA" id="ARBA00022692"/>
    </source>
</evidence>
<dbReference type="AlphaFoldDB" id="A0A0D0H287"/>
<evidence type="ECO:0000256" key="3">
    <source>
        <dbReference type="ARBA" id="ARBA00022989"/>
    </source>
</evidence>
<reference evidence="8 9" key="1">
    <citation type="submission" date="2015-01" db="EMBL/GenBank/DDBJ databases">
        <title>Draft genome sequence of Leucobacter komagatae strain VKM ST2845.</title>
        <authorList>
            <person name="Karlyshev A.V."/>
            <person name="Kudryashova E.B."/>
        </authorList>
    </citation>
    <scope>NUCLEOTIDE SEQUENCE [LARGE SCALE GENOMIC DNA]</scope>
    <source>
        <strain evidence="8 9">VKM ST2845</strain>
    </source>
</reference>